<reference evidence="1 2" key="1">
    <citation type="journal article" date="2019" name="Sci. Rep.">
        <title>Orb-weaving spider Araneus ventricosus genome elucidates the spidroin gene catalogue.</title>
        <authorList>
            <person name="Kono N."/>
            <person name="Nakamura H."/>
            <person name="Ohtoshi R."/>
            <person name="Moran D.A.P."/>
            <person name="Shinohara A."/>
            <person name="Yoshida Y."/>
            <person name="Fujiwara M."/>
            <person name="Mori M."/>
            <person name="Tomita M."/>
            <person name="Arakawa K."/>
        </authorList>
    </citation>
    <scope>NUCLEOTIDE SEQUENCE [LARGE SCALE GENOMIC DNA]</scope>
</reference>
<name>A0A4Y2TBY4_ARAVE</name>
<dbReference type="AlphaFoldDB" id="A0A4Y2TBY4"/>
<keyword evidence="2" id="KW-1185">Reference proteome</keyword>
<evidence type="ECO:0000313" key="1">
    <source>
        <dbReference type="EMBL" id="GBN98164.1"/>
    </source>
</evidence>
<sequence>MLCLIFRLNWVKKTSLRANGVASLLVKAQLKTHITNDIHVAVPFLSYRIVIVLVHCLSVKQALHRSSKMEFLEHGNEKPIVKVESLSNLEQMIRNGGIQNNLKSKTQSAYSNLAKQRICLHWHHALRLEMKLEIPA</sequence>
<accession>A0A4Y2TBY4</accession>
<proteinExistence type="predicted"/>
<organism evidence="1 2">
    <name type="scientific">Araneus ventricosus</name>
    <name type="common">Orbweaver spider</name>
    <name type="synonym">Epeira ventricosa</name>
    <dbReference type="NCBI Taxonomy" id="182803"/>
    <lineage>
        <taxon>Eukaryota</taxon>
        <taxon>Metazoa</taxon>
        <taxon>Ecdysozoa</taxon>
        <taxon>Arthropoda</taxon>
        <taxon>Chelicerata</taxon>
        <taxon>Arachnida</taxon>
        <taxon>Araneae</taxon>
        <taxon>Araneomorphae</taxon>
        <taxon>Entelegynae</taxon>
        <taxon>Araneoidea</taxon>
        <taxon>Araneidae</taxon>
        <taxon>Araneus</taxon>
    </lineage>
</organism>
<comment type="caution">
    <text evidence="1">The sequence shown here is derived from an EMBL/GenBank/DDBJ whole genome shotgun (WGS) entry which is preliminary data.</text>
</comment>
<dbReference type="Proteomes" id="UP000499080">
    <property type="component" value="Unassembled WGS sequence"/>
</dbReference>
<dbReference type="EMBL" id="BGPR01027574">
    <property type="protein sequence ID" value="GBN98164.1"/>
    <property type="molecule type" value="Genomic_DNA"/>
</dbReference>
<evidence type="ECO:0000313" key="2">
    <source>
        <dbReference type="Proteomes" id="UP000499080"/>
    </source>
</evidence>
<protein>
    <submittedName>
        <fullName evidence="1">Uncharacterized protein</fullName>
    </submittedName>
</protein>
<gene>
    <name evidence="1" type="ORF">AVEN_128729_1</name>
</gene>